<protein>
    <submittedName>
        <fullName evidence="8">AAA-type ATPase family protein</fullName>
    </submittedName>
</protein>
<accession>A0A072UTE3</accession>
<name>A0A072UTE3_MEDTR</name>
<evidence type="ECO:0000313" key="9">
    <source>
        <dbReference type="EnsemblPlants" id="KEH33119"/>
    </source>
</evidence>
<evidence type="ECO:0000256" key="6">
    <source>
        <dbReference type="SAM" id="MobiDB-lite"/>
    </source>
</evidence>
<dbReference type="OrthoDB" id="1434193at2759"/>
<organism evidence="8 10">
    <name type="scientific">Medicago truncatula</name>
    <name type="common">Barrel medic</name>
    <name type="synonym">Medicago tribuloides</name>
    <dbReference type="NCBI Taxonomy" id="3880"/>
    <lineage>
        <taxon>Eukaryota</taxon>
        <taxon>Viridiplantae</taxon>
        <taxon>Streptophyta</taxon>
        <taxon>Embryophyta</taxon>
        <taxon>Tracheophyta</taxon>
        <taxon>Spermatophyta</taxon>
        <taxon>Magnoliopsida</taxon>
        <taxon>eudicotyledons</taxon>
        <taxon>Gunneridae</taxon>
        <taxon>Pentapetalae</taxon>
        <taxon>rosids</taxon>
        <taxon>fabids</taxon>
        <taxon>Fabales</taxon>
        <taxon>Fabaceae</taxon>
        <taxon>Papilionoideae</taxon>
        <taxon>50 kb inversion clade</taxon>
        <taxon>NPAAA clade</taxon>
        <taxon>Hologalegina</taxon>
        <taxon>IRL clade</taxon>
        <taxon>Trifolieae</taxon>
        <taxon>Medicago</taxon>
    </lineage>
</organism>
<dbReference type="GO" id="GO:0042254">
    <property type="term" value="P:ribosome biogenesis"/>
    <property type="evidence" value="ECO:0000318"/>
    <property type="project" value="GO_Central"/>
</dbReference>
<evidence type="ECO:0000259" key="7">
    <source>
        <dbReference type="SMART" id="SM00382"/>
    </source>
</evidence>
<comment type="subcellular location">
    <subcellularLocation>
        <location evidence="1">Cytoplasm</location>
    </subcellularLocation>
</comment>
<evidence type="ECO:0000313" key="10">
    <source>
        <dbReference type="Proteomes" id="UP000002051"/>
    </source>
</evidence>
<keyword evidence="10" id="KW-1185">Reference proteome</keyword>
<dbReference type="PANTHER" id="PTHR48470:SF1">
    <property type="entry name" value="CELL DIVISION CONTROL PROTEIN 48 C ISOFORM 1"/>
    <property type="match status" value="1"/>
</dbReference>
<proteinExistence type="inferred from homology"/>
<dbReference type="EMBL" id="CM001219">
    <property type="protein sequence ID" value="KEH33119.1"/>
    <property type="molecule type" value="Genomic_DNA"/>
</dbReference>
<dbReference type="Pfam" id="PF17862">
    <property type="entry name" value="AAA_lid_3"/>
    <property type="match status" value="2"/>
</dbReference>
<feature type="compositionally biased region" description="Acidic residues" evidence="6">
    <location>
        <begin position="83"/>
        <end position="94"/>
    </location>
</feature>
<keyword evidence="5" id="KW-0067">ATP-binding</keyword>
<dbReference type="InterPro" id="IPR003593">
    <property type="entry name" value="AAA+_ATPase"/>
</dbReference>
<dbReference type="FunFam" id="3.40.50.300:FF:000365">
    <property type="entry name" value="Ribosome biogenesis ATPase RIX7"/>
    <property type="match status" value="1"/>
</dbReference>
<dbReference type="GO" id="GO:0005524">
    <property type="term" value="F:ATP binding"/>
    <property type="evidence" value="ECO:0007669"/>
    <property type="project" value="UniProtKB-KW"/>
</dbReference>
<dbReference type="InterPro" id="IPR041569">
    <property type="entry name" value="AAA_lid_3"/>
</dbReference>
<dbReference type="HOGENOM" id="CLU_000688_8_3_1"/>
<dbReference type="GO" id="GO:0016887">
    <property type="term" value="F:ATP hydrolysis activity"/>
    <property type="evidence" value="ECO:0000318"/>
    <property type="project" value="GO_Central"/>
</dbReference>
<reference evidence="8 10" key="2">
    <citation type="journal article" date="2014" name="BMC Genomics">
        <title>An improved genome release (version Mt4.0) for the model legume Medicago truncatula.</title>
        <authorList>
            <person name="Tang H."/>
            <person name="Krishnakumar V."/>
            <person name="Bidwell S."/>
            <person name="Rosen B."/>
            <person name="Chan A."/>
            <person name="Zhou S."/>
            <person name="Gentzbittel L."/>
            <person name="Childs K.L."/>
            <person name="Yandell M."/>
            <person name="Gundlach H."/>
            <person name="Mayer K.F."/>
            <person name="Schwartz D.C."/>
            <person name="Town C.D."/>
        </authorList>
    </citation>
    <scope>GENOME REANNOTATION</scope>
    <source>
        <strain evidence="8">A17</strain>
        <strain evidence="9 10">cv. Jemalong A17</strain>
    </source>
</reference>
<dbReference type="Pfam" id="PF00004">
    <property type="entry name" value="AAA"/>
    <property type="match status" value="2"/>
</dbReference>
<feature type="region of interest" description="Disordered" evidence="6">
    <location>
        <begin position="214"/>
        <end position="233"/>
    </location>
</feature>
<comment type="similarity">
    <text evidence="2">Belongs to the AAA ATPase family.</text>
</comment>
<dbReference type="FunFam" id="3.40.50.300:FF:000567">
    <property type="entry name" value="ATPase, AAA family protein"/>
    <property type="match status" value="1"/>
</dbReference>
<dbReference type="Gene3D" id="1.10.8.60">
    <property type="match status" value="2"/>
</dbReference>
<dbReference type="InterPro" id="IPR003960">
    <property type="entry name" value="ATPase_AAA_CS"/>
</dbReference>
<evidence type="ECO:0000256" key="4">
    <source>
        <dbReference type="ARBA" id="ARBA00022741"/>
    </source>
</evidence>
<dbReference type="PANTHER" id="PTHR48470">
    <property type="entry name" value="CELL DIVISION CONTROL PROTEIN 48 C ISOFORM 1"/>
    <property type="match status" value="1"/>
</dbReference>
<dbReference type="GO" id="GO:0005634">
    <property type="term" value="C:nucleus"/>
    <property type="evidence" value="ECO:0000318"/>
    <property type="project" value="GO_Central"/>
</dbReference>
<dbReference type="EnsemblPlants" id="KEH33119">
    <property type="protein sequence ID" value="KEH33119"/>
    <property type="gene ID" value="MTR_3g023900"/>
</dbReference>
<evidence type="ECO:0000256" key="5">
    <source>
        <dbReference type="ARBA" id="ARBA00022840"/>
    </source>
</evidence>
<dbReference type="AlphaFoldDB" id="A0A072UTE3"/>
<feature type="region of interest" description="Disordered" evidence="6">
    <location>
        <begin position="68"/>
        <end position="156"/>
    </location>
</feature>
<dbReference type="PROSITE" id="PS00674">
    <property type="entry name" value="AAA"/>
    <property type="match status" value="1"/>
</dbReference>
<gene>
    <name evidence="9" type="primary">25488676</name>
    <name evidence="8" type="ordered locus">MTR_3g023900</name>
</gene>
<dbReference type="Gene3D" id="3.40.50.300">
    <property type="entry name" value="P-loop containing nucleotide triphosphate hydrolases"/>
    <property type="match status" value="2"/>
</dbReference>
<feature type="compositionally biased region" description="Polar residues" evidence="6">
    <location>
        <begin position="122"/>
        <end position="131"/>
    </location>
</feature>
<dbReference type="SUPFAM" id="SSF52540">
    <property type="entry name" value="P-loop containing nucleoside triphosphate hydrolases"/>
    <property type="match status" value="2"/>
</dbReference>
<dbReference type="STRING" id="3880.A0A072UTE3"/>
<dbReference type="GO" id="GO:1990275">
    <property type="term" value="F:preribosome binding"/>
    <property type="evidence" value="ECO:0000318"/>
    <property type="project" value="GO_Central"/>
</dbReference>
<keyword evidence="3" id="KW-0963">Cytoplasm</keyword>
<evidence type="ECO:0000313" key="8">
    <source>
        <dbReference type="EMBL" id="KEH33119.1"/>
    </source>
</evidence>
<evidence type="ECO:0000256" key="3">
    <source>
        <dbReference type="ARBA" id="ARBA00022490"/>
    </source>
</evidence>
<dbReference type="InterPro" id="IPR027417">
    <property type="entry name" value="P-loop_NTPase"/>
</dbReference>
<feature type="domain" description="AAA+ ATPase" evidence="7">
    <location>
        <begin position="271"/>
        <end position="414"/>
    </location>
</feature>
<feature type="compositionally biased region" description="Basic and acidic residues" evidence="6">
    <location>
        <begin position="146"/>
        <end position="155"/>
    </location>
</feature>
<evidence type="ECO:0000256" key="1">
    <source>
        <dbReference type="ARBA" id="ARBA00004496"/>
    </source>
</evidence>
<keyword evidence="4" id="KW-0547">Nucleotide-binding</keyword>
<dbReference type="Proteomes" id="UP000002051">
    <property type="component" value="Chromosome 3"/>
</dbReference>
<reference evidence="9" key="3">
    <citation type="submission" date="2015-04" db="UniProtKB">
        <authorList>
            <consortium name="EnsemblPlants"/>
        </authorList>
    </citation>
    <scope>IDENTIFICATION</scope>
    <source>
        <strain evidence="9">cv. Jemalong A17</strain>
    </source>
</reference>
<sequence length="826" mass="92344">MVRTSGGGGGRERFLQQTLLRRIDSCKSRFSTADDIVDHLRSTYSSYHRMKFQTLLFSVRKALLASNNNQASYHSRRRRRNDDSDDDDSEDDDHDHERYSSRKRRRNDESQNDDSENDHEIMSTQTSSDYSYRNRHRIDDFGSGSDDDHDHERIRNASRNRRAIEIDEYNSEDDDADADDLGRMRYGRMGTGASSNYDSENYIKKVEEPDVLRKSSIPNAASGVGSSGDVKKGPMFKDLAGNRMEKIKKELEVPLNLLCYPELGKKLGLEPLTGILLHGPPGCGKTRLAHAIANETELPFYPISATDVVSGVTGGSEENIRELFSKAKRTAPSIIFIDEIDAIASKRENSQRQTETRIVTQLLTCMEEACNSVNSDEPTGYVLVIGATNRLDAIDSALRRPGRFAREILVGIPDESAREEILFVHTRKRSDKFDASVDLQKIARATSGFVGGDLEALVGKAGELALERIINERNRKSSKDLMSEPNIVRWKKTLSPQEINKFAIKMSDFEEAIKMVQPSLTREGFSPIPDVKWEDVGALDDARENFDSNILMRIKEPEIYEGLGLDRDTGFLLYGPPGCGKTLIAKAVANEAGANFIYIKGPELLNKYVGESEREVRKLFDRARACAPCILFFDEVDALTSKHGNEGSRVIDGVLKQLLIELEGAEQRKGVFVIGATDRPLEMDKAVLRPGRFGNHIYISLPSPDGRVSILKALARSKEALARRKETHARFKLMPIDASVDLSAIGRSKACENYSGADLAALMDKAILAALEEKLATTARTSDTLTVERKHFYVALTKVHPSVSEKQMKYYDRVSKKLKGGDVDLQ</sequence>
<reference evidence="8 10" key="1">
    <citation type="journal article" date="2011" name="Nature">
        <title>The Medicago genome provides insight into the evolution of rhizobial symbioses.</title>
        <authorList>
            <person name="Young N.D."/>
            <person name="Debelle F."/>
            <person name="Oldroyd G.E."/>
            <person name="Geurts R."/>
            <person name="Cannon S.B."/>
            <person name="Udvardi M.K."/>
            <person name="Benedito V.A."/>
            <person name="Mayer K.F."/>
            <person name="Gouzy J."/>
            <person name="Schoof H."/>
            <person name="Van de Peer Y."/>
            <person name="Proost S."/>
            <person name="Cook D.R."/>
            <person name="Meyers B.C."/>
            <person name="Spannagl M."/>
            <person name="Cheung F."/>
            <person name="De Mita S."/>
            <person name="Krishnakumar V."/>
            <person name="Gundlach H."/>
            <person name="Zhou S."/>
            <person name="Mudge J."/>
            <person name="Bharti A.K."/>
            <person name="Murray J.D."/>
            <person name="Naoumkina M.A."/>
            <person name="Rosen B."/>
            <person name="Silverstein K.A."/>
            <person name="Tang H."/>
            <person name="Rombauts S."/>
            <person name="Zhao P.X."/>
            <person name="Zhou P."/>
            <person name="Barbe V."/>
            <person name="Bardou P."/>
            <person name="Bechner M."/>
            <person name="Bellec A."/>
            <person name="Berger A."/>
            <person name="Berges H."/>
            <person name="Bidwell S."/>
            <person name="Bisseling T."/>
            <person name="Choisne N."/>
            <person name="Couloux A."/>
            <person name="Denny R."/>
            <person name="Deshpande S."/>
            <person name="Dai X."/>
            <person name="Doyle J.J."/>
            <person name="Dudez A.M."/>
            <person name="Farmer A.D."/>
            <person name="Fouteau S."/>
            <person name="Franken C."/>
            <person name="Gibelin C."/>
            <person name="Gish J."/>
            <person name="Goldstein S."/>
            <person name="Gonzalez A.J."/>
            <person name="Green P.J."/>
            <person name="Hallab A."/>
            <person name="Hartog M."/>
            <person name="Hua A."/>
            <person name="Humphray S.J."/>
            <person name="Jeong D.H."/>
            <person name="Jing Y."/>
            <person name="Jocker A."/>
            <person name="Kenton S.M."/>
            <person name="Kim D.J."/>
            <person name="Klee K."/>
            <person name="Lai H."/>
            <person name="Lang C."/>
            <person name="Lin S."/>
            <person name="Macmil S.L."/>
            <person name="Magdelenat G."/>
            <person name="Matthews L."/>
            <person name="McCorrison J."/>
            <person name="Monaghan E.L."/>
            <person name="Mun J.H."/>
            <person name="Najar F.Z."/>
            <person name="Nicholson C."/>
            <person name="Noirot C."/>
            <person name="O'Bleness M."/>
            <person name="Paule C.R."/>
            <person name="Poulain J."/>
            <person name="Prion F."/>
            <person name="Qin B."/>
            <person name="Qu C."/>
            <person name="Retzel E.F."/>
            <person name="Riddle C."/>
            <person name="Sallet E."/>
            <person name="Samain S."/>
            <person name="Samson N."/>
            <person name="Sanders I."/>
            <person name="Saurat O."/>
            <person name="Scarpelli C."/>
            <person name="Schiex T."/>
            <person name="Segurens B."/>
            <person name="Severin A.J."/>
            <person name="Sherrier D.J."/>
            <person name="Shi R."/>
            <person name="Sims S."/>
            <person name="Singer S.R."/>
            <person name="Sinharoy S."/>
            <person name="Sterck L."/>
            <person name="Viollet A."/>
            <person name="Wang B.B."/>
            <person name="Wang K."/>
            <person name="Wang M."/>
            <person name="Wang X."/>
            <person name="Warfsmann J."/>
            <person name="Weissenbach J."/>
            <person name="White D.D."/>
            <person name="White J.D."/>
            <person name="Wiley G.B."/>
            <person name="Wincker P."/>
            <person name="Xing Y."/>
            <person name="Yang L."/>
            <person name="Yao Z."/>
            <person name="Ying F."/>
            <person name="Zhai J."/>
            <person name="Zhou L."/>
            <person name="Zuber A."/>
            <person name="Denarie J."/>
            <person name="Dixon R.A."/>
            <person name="May G.D."/>
            <person name="Schwartz D.C."/>
            <person name="Rogers J."/>
            <person name="Quetier F."/>
            <person name="Town C.D."/>
            <person name="Roe B.A."/>
        </authorList>
    </citation>
    <scope>NUCLEOTIDE SEQUENCE [LARGE SCALE GENOMIC DNA]</scope>
    <source>
        <strain evidence="8">A17</strain>
        <strain evidence="9 10">cv. Jemalong A17</strain>
    </source>
</reference>
<dbReference type="InterPro" id="IPR003959">
    <property type="entry name" value="ATPase_AAA_core"/>
</dbReference>
<feature type="domain" description="AAA+ ATPase" evidence="7">
    <location>
        <begin position="567"/>
        <end position="703"/>
    </location>
</feature>
<dbReference type="SMART" id="SM00382">
    <property type="entry name" value="AAA"/>
    <property type="match status" value="2"/>
</dbReference>
<dbReference type="GO" id="GO:0005737">
    <property type="term" value="C:cytoplasm"/>
    <property type="evidence" value="ECO:0007669"/>
    <property type="project" value="UniProtKB-SubCell"/>
</dbReference>
<evidence type="ECO:0000256" key="2">
    <source>
        <dbReference type="ARBA" id="ARBA00006914"/>
    </source>
</evidence>
<dbReference type="InterPro" id="IPR055278">
    <property type="entry name" value="CDC48c"/>
</dbReference>
<dbReference type="KEGG" id="mtr:25488676"/>